<feature type="transmembrane region" description="Helical" evidence="7">
    <location>
        <begin position="105"/>
        <end position="126"/>
    </location>
</feature>
<feature type="transmembrane region" description="Helical" evidence="7">
    <location>
        <begin position="366"/>
        <end position="385"/>
    </location>
</feature>
<evidence type="ECO:0000256" key="7">
    <source>
        <dbReference type="SAM" id="Phobius"/>
    </source>
</evidence>
<evidence type="ECO:0000313" key="9">
    <source>
        <dbReference type="EMBL" id="MBD2867632.1"/>
    </source>
</evidence>
<keyword evidence="10" id="KW-1185">Reference proteome</keyword>
<feature type="domain" description="Major facilitator superfamily (MFS) profile" evidence="8">
    <location>
        <begin position="15"/>
        <end position="390"/>
    </location>
</feature>
<dbReference type="SUPFAM" id="SSF103473">
    <property type="entry name" value="MFS general substrate transporter"/>
    <property type="match status" value="1"/>
</dbReference>
<organism evidence="9 10">
    <name type="scientific">Paenibacillus arenilitoris</name>
    <dbReference type="NCBI Taxonomy" id="2772299"/>
    <lineage>
        <taxon>Bacteria</taxon>
        <taxon>Bacillati</taxon>
        <taxon>Bacillota</taxon>
        <taxon>Bacilli</taxon>
        <taxon>Bacillales</taxon>
        <taxon>Paenibacillaceae</taxon>
        <taxon>Paenibacillus</taxon>
    </lineage>
</organism>
<keyword evidence="5 7" id="KW-1133">Transmembrane helix</keyword>
<dbReference type="InterPro" id="IPR050171">
    <property type="entry name" value="MFS_Transporters"/>
</dbReference>
<feature type="transmembrane region" description="Helical" evidence="7">
    <location>
        <begin position="336"/>
        <end position="360"/>
    </location>
</feature>
<evidence type="ECO:0000259" key="8">
    <source>
        <dbReference type="PROSITE" id="PS50850"/>
    </source>
</evidence>
<dbReference type="Pfam" id="PF07690">
    <property type="entry name" value="MFS_1"/>
    <property type="match status" value="2"/>
</dbReference>
<dbReference type="PROSITE" id="PS50850">
    <property type="entry name" value="MFS"/>
    <property type="match status" value="1"/>
</dbReference>
<dbReference type="GO" id="GO:0005886">
    <property type="term" value="C:plasma membrane"/>
    <property type="evidence" value="ECO:0007669"/>
    <property type="project" value="UniProtKB-SubCell"/>
</dbReference>
<evidence type="ECO:0000256" key="1">
    <source>
        <dbReference type="ARBA" id="ARBA00004651"/>
    </source>
</evidence>
<keyword evidence="2" id="KW-0813">Transport</keyword>
<comment type="subcellular location">
    <subcellularLocation>
        <location evidence="1">Cell membrane</location>
        <topology evidence="1">Multi-pass membrane protein</topology>
    </subcellularLocation>
</comment>
<feature type="transmembrane region" description="Helical" evidence="7">
    <location>
        <begin position="279"/>
        <end position="297"/>
    </location>
</feature>
<dbReference type="EMBL" id="JACXIY010000003">
    <property type="protein sequence ID" value="MBD2867632.1"/>
    <property type="molecule type" value="Genomic_DNA"/>
</dbReference>
<evidence type="ECO:0000256" key="3">
    <source>
        <dbReference type="ARBA" id="ARBA00022475"/>
    </source>
</evidence>
<dbReference type="InterPro" id="IPR001958">
    <property type="entry name" value="Tet-R_TetA/multi-R_MdtG-like"/>
</dbReference>
<dbReference type="GO" id="GO:0022857">
    <property type="term" value="F:transmembrane transporter activity"/>
    <property type="evidence" value="ECO:0007669"/>
    <property type="project" value="InterPro"/>
</dbReference>
<dbReference type="InterPro" id="IPR020846">
    <property type="entry name" value="MFS_dom"/>
</dbReference>
<keyword evidence="6 7" id="KW-0472">Membrane</keyword>
<proteinExistence type="predicted"/>
<feature type="transmembrane region" description="Helical" evidence="7">
    <location>
        <begin position="165"/>
        <end position="186"/>
    </location>
</feature>
<feature type="transmembrane region" description="Helical" evidence="7">
    <location>
        <begin position="303"/>
        <end position="324"/>
    </location>
</feature>
<accession>A0A927H4Q4</accession>
<dbReference type="CDD" id="cd17325">
    <property type="entry name" value="MFS_MdtG_SLC18_like"/>
    <property type="match status" value="1"/>
</dbReference>
<dbReference type="InterPro" id="IPR011701">
    <property type="entry name" value="MFS"/>
</dbReference>
<dbReference type="InterPro" id="IPR036259">
    <property type="entry name" value="MFS_trans_sf"/>
</dbReference>
<feature type="transmembrane region" description="Helical" evidence="7">
    <location>
        <begin position="215"/>
        <end position="237"/>
    </location>
</feature>
<dbReference type="RefSeq" id="WP_190858343.1">
    <property type="nucleotide sequence ID" value="NZ_JACXIY010000003.1"/>
</dbReference>
<evidence type="ECO:0000313" key="10">
    <source>
        <dbReference type="Proteomes" id="UP000632125"/>
    </source>
</evidence>
<evidence type="ECO:0000256" key="4">
    <source>
        <dbReference type="ARBA" id="ARBA00022692"/>
    </source>
</evidence>
<evidence type="ECO:0000256" key="2">
    <source>
        <dbReference type="ARBA" id="ARBA00022448"/>
    </source>
</evidence>
<reference evidence="9" key="1">
    <citation type="submission" date="2020-09" db="EMBL/GenBank/DDBJ databases">
        <title>A novel bacterium of genus Paenibacillus, isolated from South China Sea.</title>
        <authorList>
            <person name="Huang H."/>
            <person name="Mo K."/>
            <person name="Hu Y."/>
        </authorList>
    </citation>
    <scope>NUCLEOTIDE SEQUENCE</scope>
    <source>
        <strain evidence="9">IB182493</strain>
    </source>
</reference>
<dbReference type="PRINTS" id="PR01035">
    <property type="entry name" value="TCRTETA"/>
</dbReference>
<feature type="transmembrane region" description="Helical" evidence="7">
    <location>
        <begin position="249"/>
        <end position="267"/>
    </location>
</feature>
<evidence type="ECO:0000256" key="5">
    <source>
        <dbReference type="ARBA" id="ARBA00022989"/>
    </source>
</evidence>
<feature type="transmembrane region" description="Helical" evidence="7">
    <location>
        <begin position="81"/>
        <end position="99"/>
    </location>
</feature>
<dbReference type="AlphaFoldDB" id="A0A927H4Q4"/>
<keyword evidence="4 7" id="KW-0812">Transmembrane</keyword>
<name>A0A927H4Q4_9BACL</name>
<comment type="caution">
    <text evidence="9">The sequence shown here is derived from an EMBL/GenBank/DDBJ whole genome shotgun (WGS) entry which is preliminary data.</text>
</comment>
<evidence type="ECO:0000256" key="6">
    <source>
        <dbReference type="ARBA" id="ARBA00023136"/>
    </source>
</evidence>
<dbReference type="PANTHER" id="PTHR23517">
    <property type="entry name" value="RESISTANCE PROTEIN MDTM, PUTATIVE-RELATED-RELATED"/>
    <property type="match status" value="1"/>
</dbReference>
<dbReference type="Proteomes" id="UP000632125">
    <property type="component" value="Unassembled WGS sequence"/>
</dbReference>
<gene>
    <name evidence="9" type="ORF">IDH41_03515</name>
</gene>
<feature type="transmembrane region" description="Helical" evidence="7">
    <location>
        <begin position="138"/>
        <end position="159"/>
    </location>
</feature>
<dbReference type="PANTHER" id="PTHR23517:SF3">
    <property type="entry name" value="INTEGRAL MEMBRANE TRANSPORT PROTEIN"/>
    <property type="match status" value="1"/>
</dbReference>
<dbReference type="Gene3D" id="1.20.1250.20">
    <property type="entry name" value="MFS general substrate transporter like domains"/>
    <property type="match status" value="2"/>
</dbReference>
<protein>
    <submittedName>
        <fullName evidence="9">MFS transporter</fullName>
    </submittedName>
</protein>
<sequence length="403" mass="43017">MKLNPWKDSPRASRTFLLLASVLFLTETARSAFLLSFLPAYAEAFDISVATVGAAVSVHYAADTLVKVAAGYVLDRFPARLVLRGFLLAGTLGLCLAYFGKEPWLFIVGAALLGIGASPVWLLVLSRVKETSRAAQMGSIYTIWLAALGIGPVAVNFVIDRGLPLSFGLIAGFWLAGSLVAAGTGIEYKPGGHGLLLPPNEQLRRMRKQLAGMKPLMPGMVLQTAAAGLLIPVLPTFASNYLNLSYSEYSIVLVAGGLFTALLLVPMGKWSDKWGYRRFLIAGFVFLSLALYALPYARDMYTALPLGALLGAAYSAVLPAWNALMSHFVQSGQKATDWGVLSGVEGLGVMIGPIAGGWLASRFSEPAAIAASATLLLAIAVFYAFNPVHTRASRVTNKSRERQ</sequence>
<keyword evidence="3" id="KW-1003">Cell membrane</keyword>